<dbReference type="EMBL" id="CP033235">
    <property type="protein sequence ID" value="AZF67683.1"/>
    <property type="molecule type" value="Genomic_DNA"/>
</dbReference>
<evidence type="ECO:0000313" key="29">
    <source>
        <dbReference type="Proteomes" id="UP000594632"/>
    </source>
</evidence>
<evidence type="ECO:0000256" key="5">
    <source>
        <dbReference type="ARBA" id="ARBA00023136"/>
    </source>
</evidence>
<evidence type="ECO:0000313" key="23">
    <source>
        <dbReference type="Proteomes" id="UP000269431"/>
    </source>
</evidence>
<dbReference type="EMBL" id="CP033238">
    <property type="protein sequence ID" value="AZF75547.1"/>
    <property type="molecule type" value="Genomic_DNA"/>
</dbReference>
<keyword evidence="4 6" id="KW-1133">Transmembrane helix</keyword>
<dbReference type="Proteomes" id="UP000273194">
    <property type="component" value="Chromosome"/>
</dbReference>
<feature type="transmembrane region" description="Helical" evidence="6">
    <location>
        <begin position="277"/>
        <end position="298"/>
    </location>
</feature>
<dbReference type="Proteomes" id="UP000273443">
    <property type="component" value="Chromosome"/>
</dbReference>
<evidence type="ECO:0000313" key="10">
    <source>
        <dbReference type="EMBL" id="AKA78607.1"/>
    </source>
</evidence>
<dbReference type="InterPro" id="IPR020846">
    <property type="entry name" value="MFS_dom"/>
</dbReference>
<dbReference type="Proteomes" id="UP000594632">
    <property type="component" value="Chromosome"/>
</dbReference>
<evidence type="ECO:0000313" key="18">
    <source>
        <dbReference type="EMBL" id="QPG50194.1"/>
    </source>
</evidence>
<feature type="transmembrane region" description="Helical" evidence="6">
    <location>
        <begin position="369"/>
        <end position="391"/>
    </location>
</feature>
<feature type="domain" description="Major facilitator superfamily (MFS) profile" evidence="7">
    <location>
        <begin position="18"/>
        <end position="423"/>
    </location>
</feature>
<evidence type="ECO:0000313" key="11">
    <source>
        <dbReference type="EMBL" id="AZF67683.1"/>
    </source>
</evidence>
<evidence type="ECO:0000313" key="13">
    <source>
        <dbReference type="EMBL" id="AZF72923.1"/>
    </source>
</evidence>
<feature type="transmembrane region" description="Helical" evidence="6">
    <location>
        <begin position="310"/>
        <end position="328"/>
    </location>
</feature>
<dbReference type="EMBL" id="CP033241">
    <property type="protein sequence ID" value="AZF83399.1"/>
    <property type="molecule type" value="Genomic_DNA"/>
</dbReference>
<dbReference type="Proteomes" id="UP000267993">
    <property type="component" value="Chromosome"/>
</dbReference>
<evidence type="ECO:0000313" key="25">
    <source>
        <dbReference type="Proteomes" id="UP000273443"/>
    </source>
</evidence>
<dbReference type="EMBL" id="CP011057">
    <property type="protein sequence ID" value="AKA78607.1"/>
    <property type="molecule type" value="Genomic_DNA"/>
</dbReference>
<dbReference type="GO" id="GO:0016020">
    <property type="term" value="C:membrane"/>
    <property type="evidence" value="ECO:0007669"/>
    <property type="project" value="UniProtKB-SubCell"/>
</dbReference>
<dbReference type="GO" id="GO:0022857">
    <property type="term" value="F:transmembrane transporter activity"/>
    <property type="evidence" value="ECO:0007669"/>
    <property type="project" value="InterPro"/>
</dbReference>
<evidence type="ECO:0000313" key="22">
    <source>
        <dbReference type="Proteomes" id="UP000267993"/>
    </source>
</evidence>
<dbReference type="Pfam" id="PF07690">
    <property type="entry name" value="MFS_1"/>
    <property type="match status" value="1"/>
</dbReference>
<dbReference type="InterPro" id="IPR011701">
    <property type="entry name" value="MFS"/>
</dbReference>
<dbReference type="Proteomes" id="UP000033085">
    <property type="component" value="Chromosome"/>
</dbReference>
<dbReference type="Gene3D" id="1.20.1250.20">
    <property type="entry name" value="MFS general substrate transporter like domains"/>
    <property type="match status" value="2"/>
</dbReference>
<reference evidence="9" key="3">
    <citation type="submission" date="2018-10" db="EMBL/GenBank/DDBJ databases">
        <authorList>
            <person name="McCarthy S."/>
            <person name="Gradnigo J."/>
            <person name="Johnson T."/>
            <person name="Payne S."/>
            <person name="Lipzen A."/>
            <person name="Schackwitz W."/>
            <person name="Martin J."/>
            <person name="Moriyama E."/>
            <person name="Blum P."/>
        </authorList>
    </citation>
    <scope>NUCLEOTIDE SEQUENCE</scope>
    <source>
        <strain evidence="8">SARC-B</strain>
        <strain evidence="9">SARC-C</strain>
        <strain evidence="10">SULA</strain>
    </source>
</reference>
<evidence type="ECO:0000256" key="1">
    <source>
        <dbReference type="ARBA" id="ARBA00004141"/>
    </source>
</evidence>
<evidence type="ECO:0000313" key="19">
    <source>
        <dbReference type="Proteomes" id="UP000033057"/>
    </source>
</evidence>
<dbReference type="FunFam" id="1.20.1250.20:FF:000126">
    <property type="entry name" value="MFS transporter permease"/>
    <property type="match status" value="1"/>
</dbReference>
<name>A0A0E3MC90_SACSO</name>
<evidence type="ECO:0000259" key="7">
    <source>
        <dbReference type="PROSITE" id="PS50850"/>
    </source>
</evidence>
<dbReference type="EMBL" id="CP050869">
    <property type="protein sequence ID" value="QPG50194.1"/>
    <property type="molecule type" value="Genomic_DNA"/>
</dbReference>
<dbReference type="Proteomes" id="UP000275843">
    <property type="component" value="Chromosome"/>
</dbReference>
<evidence type="ECO:0000256" key="3">
    <source>
        <dbReference type="ARBA" id="ARBA00022692"/>
    </source>
</evidence>
<reference evidence="18 29" key="4">
    <citation type="journal article" date="2020" name="Nat. Commun.">
        <title>The structures of two archaeal type IV pili illuminate evolutionary relationships.</title>
        <authorList>
            <person name="Wang F."/>
            <person name="Baquero D.P."/>
            <person name="Su Z."/>
            <person name="Beltran L.C."/>
            <person name="Prangishvili D."/>
            <person name="Krupovic M."/>
            <person name="Egelman E.H."/>
        </authorList>
    </citation>
    <scope>NUCLEOTIDE SEQUENCE [LARGE SCALE GENOMIC DNA]</scope>
    <source>
        <strain evidence="18 29">POZ149</strain>
    </source>
</reference>
<evidence type="ECO:0000313" key="16">
    <source>
        <dbReference type="EMBL" id="AZF80760.1"/>
    </source>
</evidence>
<dbReference type="EMBL" id="CP033237">
    <property type="protein sequence ID" value="AZF72923.1"/>
    <property type="molecule type" value="Genomic_DNA"/>
</dbReference>
<dbReference type="EMBL" id="CP033236">
    <property type="protein sequence ID" value="AZF70303.1"/>
    <property type="molecule type" value="Genomic_DNA"/>
</dbReference>
<keyword evidence="5 6" id="KW-0472">Membrane</keyword>
<evidence type="ECO:0000313" key="28">
    <source>
        <dbReference type="Proteomes" id="UP000282269"/>
    </source>
</evidence>
<evidence type="ECO:0000256" key="6">
    <source>
        <dbReference type="SAM" id="Phobius"/>
    </source>
</evidence>
<dbReference type="PROSITE" id="PS50850">
    <property type="entry name" value="MFS"/>
    <property type="match status" value="1"/>
</dbReference>
<evidence type="ECO:0000313" key="15">
    <source>
        <dbReference type="EMBL" id="AZF78155.1"/>
    </source>
</evidence>
<feature type="transmembrane region" description="Helical" evidence="6">
    <location>
        <begin position="21"/>
        <end position="40"/>
    </location>
</feature>
<evidence type="ECO:0000313" key="26">
    <source>
        <dbReference type="Proteomes" id="UP000275843"/>
    </source>
</evidence>
<dbReference type="EMBL" id="CP011055">
    <property type="protein sequence ID" value="AKA73215.1"/>
    <property type="molecule type" value="Genomic_DNA"/>
</dbReference>
<feature type="transmembrane region" description="Helical" evidence="6">
    <location>
        <begin position="114"/>
        <end position="138"/>
    </location>
</feature>
<keyword evidence="3 6" id="KW-0812">Transmembrane</keyword>
<dbReference type="PATRIC" id="fig|2287.6.peg.910"/>
<sequence length="423" mass="46520">MRYRSLVETSRSKRYVRLLPMLFFLYIVNFLDRVNISYAIDAGMFQYLGVSAKEVGIIASLASSLFFVGYFIPQIFSNLGINRYGVRKIFLIAFLAWGIITIATGFVTSVSQVYVLRFLLGIAEGPFFAGVMFYLSLWFLKPERATANSFFTAAIPISGIFGSLIAGAIFATYGNYPGWRYLFWYEGMLAIFGGLLAYFILTDFPSDAKWLSNDERSALEQAFKEEEVEKVKVSWTKALADLNVILLAIVYFLGVTSLYGYSIWLPSIISFIGKVNATIASFLSIVPYVIASISLILIARYADRRQNHRFVTFAVFLVAGIGLALSAATQSIFILSFMLFAIAAIGIYSFIATFWAVPQGYLSGDAAAAAIGLINAIGNLGGIAGPIVVGFLKSYTGSFVDGIYVMALFSILAGVITLLIRRS</sequence>
<evidence type="ECO:0000313" key="9">
    <source>
        <dbReference type="EMBL" id="AKA75915.1"/>
    </source>
</evidence>
<dbReference type="FunFam" id="1.20.1250.20:FF:000870">
    <property type="entry name" value="MFS transporter"/>
    <property type="match status" value="1"/>
</dbReference>
<evidence type="ECO:0000313" key="27">
    <source>
        <dbReference type="Proteomes" id="UP000278715"/>
    </source>
</evidence>
<feature type="transmembrane region" description="Helical" evidence="6">
    <location>
        <begin position="403"/>
        <end position="420"/>
    </location>
</feature>
<dbReference type="KEGG" id="ssof:SULC_0859"/>
<dbReference type="GeneID" id="44128801"/>
<evidence type="ECO:0000313" key="20">
    <source>
        <dbReference type="Proteomes" id="UP000033085"/>
    </source>
</evidence>
<dbReference type="EMBL" id="CP033239">
    <property type="protein sequence ID" value="AZF78155.1"/>
    <property type="molecule type" value="Genomic_DNA"/>
</dbReference>
<feature type="transmembrane region" description="Helical" evidence="6">
    <location>
        <begin position="242"/>
        <end position="265"/>
    </location>
</feature>
<reference evidence="19 20" key="1">
    <citation type="journal article" date="2015" name="Genome Announc.">
        <title>Complete Genome Sequence of Sulfolobus solfataricus Strain 98/2 and Evolved Derivatives.</title>
        <authorList>
            <person name="McCarthy S."/>
            <person name="Gradnigo J."/>
            <person name="Johnson T."/>
            <person name="Payne S."/>
            <person name="Lipzen A."/>
            <person name="Martin J."/>
            <person name="Schackwitz W."/>
            <person name="Moriyama E."/>
            <person name="Blum P."/>
        </authorList>
    </citation>
    <scope>NUCLEOTIDE SEQUENCE [LARGE SCALE GENOMIC DNA]</scope>
    <source>
        <strain evidence="19">98/2 SULC</strain>
        <strain evidence="8">SARC-B</strain>
        <strain evidence="9">SARC-C</strain>
        <strain evidence="10 21">SULA</strain>
        <strain evidence="20">SULB</strain>
    </source>
</reference>
<feature type="transmembrane region" description="Helical" evidence="6">
    <location>
        <begin position="89"/>
        <end position="108"/>
    </location>
</feature>
<feature type="transmembrane region" description="Helical" evidence="6">
    <location>
        <begin position="182"/>
        <end position="201"/>
    </location>
</feature>
<feature type="transmembrane region" description="Helical" evidence="6">
    <location>
        <begin position="150"/>
        <end position="170"/>
    </location>
</feature>
<dbReference type="Proteomes" id="UP000033057">
    <property type="component" value="Chromosome"/>
</dbReference>
<evidence type="ECO:0000313" key="8">
    <source>
        <dbReference type="EMBL" id="AKA73215.1"/>
    </source>
</evidence>
<evidence type="ECO:0000256" key="4">
    <source>
        <dbReference type="ARBA" id="ARBA00022989"/>
    </source>
</evidence>
<evidence type="ECO:0000313" key="24">
    <source>
        <dbReference type="Proteomes" id="UP000273194"/>
    </source>
</evidence>
<dbReference type="EMBL" id="CP033240">
    <property type="protein sequence ID" value="AZF80760.1"/>
    <property type="molecule type" value="Genomic_DNA"/>
</dbReference>
<organism evidence="9 19">
    <name type="scientific">Saccharolobus solfataricus</name>
    <name type="common">Sulfolobus solfataricus</name>
    <dbReference type="NCBI Taxonomy" id="2287"/>
    <lineage>
        <taxon>Archaea</taxon>
        <taxon>Thermoproteota</taxon>
        <taxon>Thermoprotei</taxon>
        <taxon>Sulfolobales</taxon>
        <taxon>Sulfolobaceae</taxon>
        <taxon>Saccharolobus</taxon>
    </lineage>
</organism>
<dbReference type="EMBL" id="CP011056">
    <property type="protein sequence ID" value="AKA75915.1"/>
    <property type="molecule type" value="Genomic_DNA"/>
</dbReference>
<evidence type="ECO:0000313" key="17">
    <source>
        <dbReference type="EMBL" id="AZF83399.1"/>
    </source>
</evidence>
<dbReference type="Proteomes" id="UP000282269">
    <property type="component" value="Chromosome"/>
</dbReference>
<keyword evidence="2" id="KW-0813">Transport</keyword>
<evidence type="ECO:0000313" key="12">
    <source>
        <dbReference type="EMBL" id="AZF70303.1"/>
    </source>
</evidence>
<dbReference type="GeneID" id="1453102"/>
<protein>
    <submittedName>
        <fullName evidence="9">MFS transporter</fullName>
    </submittedName>
</protein>
<comment type="subcellular location">
    <subcellularLocation>
        <location evidence="1">Membrane</location>
        <topology evidence="1">Multi-pass membrane protein</topology>
    </subcellularLocation>
</comment>
<dbReference type="Proteomes" id="UP000269431">
    <property type="component" value="Chromosome"/>
</dbReference>
<accession>A0A0E3MC90</accession>
<dbReference type="KEGG" id="ssol:SULB_0860"/>
<feature type="transmembrane region" description="Helical" evidence="6">
    <location>
        <begin position="55"/>
        <end position="77"/>
    </location>
</feature>
<dbReference type="PANTHER" id="PTHR43791:SF36">
    <property type="entry name" value="TRANSPORTER, PUTATIVE (AFU_ORTHOLOGUE AFUA_6G08340)-RELATED"/>
    <property type="match status" value="1"/>
</dbReference>
<proteinExistence type="predicted"/>
<reference evidence="22 23" key="2">
    <citation type="journal article" date="2018" name="Proc. Natl. Acad. Sci. U.S.A.">
        <title>Nonmutational mechanism of inheritance in the Archaeon Sulfolobus solfataricus.</title>
        <authorList>
            <person name="Payne S."/>
            <person name="McCarthy S."/>
            <person name="Johnson T."/>
            <person name="North E."/>
            <person name="Blum P."/>
        </authorList>
    </citation>
    <scope>NUCLEOTIDE SEQUENCE [LARGE SCALE GENOMIC DNA]</scope>
    <source>
        <strain evidence="12 22">SARC-H</strain>
        <strain evidence="13 26">SARC-I</strain>
        <strain evidence="15 27">SARC-N</strain>
        <strain evidence="16 28">SARC-O</strain>
        <strain evidence="17 23">SUL120</strain>
        <strain evidence="11 24">SULG</strain>
        <strain evidence="14 25">SULM</strain>
    </source>
</reference>
<evidence type="ECO:0000313" key="14">
    <source>
        <dbReference type="EMBL" id="AZF75547.1"/>
    </source>
</evidence>
<evidence type="ECO:0000313" key="21">
    <source>
        <dbReference type="Proteomes" id="UP000033106"/>
    </source>
</evidence>
<dbReference type="SUPFAM" id="SSF103473">
    <property type="entry name" value="MFS general substrate transporter"/>
    <property type="match status" value="1"/>
</dbReference>
<dbReference type="Proteomes" id="UP000278715">
    <property type="component" value="Chromosome"/>
</dbReference>
<dbReference type="CDD" id="cd17319">
    <property type="entry name" value="MFS_ExuT_GudP_like"/>
    <property type="match status" value="1"/>
</dbReference>
<dbReference type="RefSeq" id="WP_009989097.1">
    <property type="nucleotide sequence ID" value="NZ_CP011055.2"/>
</dbReference>
<dbReference type="InterPro" id="IPR036259">
    <property type="entry name" value="MFS_trans_sf"/>
</dbReference>
<dbReference type="Proteomes" id="UP000033106">
    <property type="component" value="Chromosome"/>
</dbReference>
<dbReference type="AlphaFoldDB" id="A0A0E3MC90"/>
<dbReference type="KEGG" id="ssoa:SULA_0858"/>
<gene>
    <name evidence="18" type="ORF">HFC64_10665</name>
    <name evidence="10" type="ORF">SULA_0858</name>
    <name evidence="8" type="ORF">SULB_0860</name>
    <name evidence="9" type="ORF">SULC_0859</name>
    <name evidence="11" type="ORF">SULG_04185</name>
    <name evidence="12" type="ORF">SULH_04185</name>
    <name evidence="13" type="ORF">SULI_04185</name>
    <name evidence="14" type="ORF">SULM_04185</name>
    <name evidence="15" type="ORF">SULN_04185</name>
    <name evidence="16" type="ORF">SULO_04195</name>
    <name evidence="17" type="ORF">SULZ_04430</name>
</gene>
<dbReference type="OMA" id="GFTTMMQ"/>
<dbReference type="PANTHER" id="PTHR43791">
    <property type="entry name" value="PERMEASE-RELATED"/>
    <property type="match status" value="1"/>
</dbReference>
<evidence type="ECO:0000256" key="2">
    <source>
        <dbReference type="ARBA" id="ARBA00022448"/>
    </source>
</evidence>
<feature type="transmembrane region" description="Helical" evidence="6">
    <location>
        <begin position="334"/>
        <end position="357"/>
    </location>
</feature>